<reference evidence="2" key="4">
    <citation type="submission" date="2025-05" db="UniProtKB">
        <authorList>
            <consortium name="EnsemblFungi"/>
        </authorList>
    </citation>
    <scope>IDENTIFICATION</scope>
    <source>
        <strain evidence="2">isolate 1-1 / race 1 (BBBD)</strain>
    </source>
</reference>
<evidence type="ECO:0000313" key="3">
    <source>
        <dbReference type="Proteomes" id="UP000005240"/>
    </source>
</evidence>
<evidence type="ECO:0000313" key="1">
    <source>
        <dbReference type="EMBL" id="OAV92555.1"/>
    </source>
</evidence>
<dbReference type="VEuPathDB" id="FungiDB:PTTG_06634"/>
<organism evidence="1">
    <name type="scientific">Puccinia triticina (isolate 1-1 / race 1 (BBBD))</name>
    <name type="common">Brown leaf rust fungus</name>
    <dbReference type="NCBI Taxonomy" id="630390"/>
    <lineage>
        <taxon>Eukaryota</taxon>
        <taxon>Fungi</taxon>
        <taxon>Dikarya</taxon>
        <taxon>Basidiomycota</taxon>
        <taxon>Pucciniomycotina</taxon>
        <taxon>Pucciniomycetes</taxon>
        <taxon>Pucciniales</taxon>
        <taxon>Pucciniaceae</taxon>
        <taxon>Puccinia</taxon>
    </lineage>
</organism>
<protein>
    <submittedName>
        <fullName evidence="1 2">Uncharacterized protein</fullName>
    </submittedName>
</protein>
<keyword evidence="3" id="KW-1185">Reference proteome</keyword>
<sequence>MKGFRERLIVVHAIIKTPTALVKITTIIKTSAAIVTVATIIKNSAAIFKIVVETNVIESTIFKITVAKYIKIFTKTAAVCKTALIIKTATMIENITVIETTPNTKTTAIIKYVRAGLIVVSAEFVF</sequence>
<reference evidence="1" key="1">
    <citation type="submission" date="2009-11" db="EMBL/GenBank/DDBJ databases">
        <authorList>
            <consortium name="The Broad Institute Genome Sequencing Platform"/>
            <person name="Ward D."/>
            <person name="Feldgarden M."/>
            <person name="Earl A."/>
            <person name="Young S.K."/>
            <person name="Zeng Q."/>
            <person name="Koehrsen M."/>
            <person name="Alvarado L."/>
            <person name="Berlin A."/>
            <person name="Bochicchio J."/>
            <person name="Borenstein D."/>
            <person name="Chapman S.B."/>
            <person name="Chen Z."/>
            <person name="Engels R."/>
            <person name="Freedman E."/>
            <person name="Gellesch M."/>
            <person name="Goldberg J."/>
            <person name="Griggs A."/>
            <person name="Gujja S."/>
            <person name="Heilman E."/>
            <person name="Heiman D."/>
            <person name="Hepburn T."/>
            <person name="Howarth C."/>
            <person name="Jen D."/>
            <person name="Larson L."/>
            <person name="Lewis B."/>
            <person name="Mehta T."/>
            <person name="Park D."/>
            <person name="Pearson M."/>
            <person name="Roberts A."/>
            <person name="Saif S."/>
            <person name="Shea T."/>
            <person name="Shenoy N."/>
            <person name="Sisk P."/>
            <person name="Stolte C."/>
            <person name="Sykes S."/>
            <person name="Thomson T."/>
            <person name="Walk T."/>
            <person name="White J."/>
            <person name="Yandava C."/>
            <person name="Izard J."/>
            <person name="Baranova O.V."/>
            <person name="Blanton J.M."/>
            <person name="Tanner A.C."/>
            <person name="Dewhirst F.E."/>
            <person name="Haas B."/>
            <person name="Nusbaum C."/>
            <person name="Birren B."/>
        </authorList>
    </citation>
    <scope>NUCLEOTIDE SEQUENCE [LARGE SCALE GENOMIC DNA]</scope>
    <source>
        <strain evidence="1">1-1 BBBD Race 1</strain>
    </source>
</reference>
<dbReference type="Proteomes" id="UP000005240">
    <property type="component" value="Unassembled WGS sequence"/>
</dbReference>
<name>A0A0C4F0L7_PUCT1</name>
<gene>
    <name evidence="1" type="ORF">PTTG_06634</name>
</gene>
<dbReference type="EnsemblFungi" id="PTTG_06634-t43_1">
    <property type="protein sequence ID" value="PTTG_06634-t43_1-p1"/>
    <property type="gene ID" value="PTTG_06634"/>
</dbReference>
<dbReference type="AlphaFoldDB" id="A0A0C4F0L7"/>
<reference evidence="2 3" key="3">
    <citation type="journal article" date="2017" name="G3 (Bethesda)">
        <title>Comparative analysis highlights variable genome content of wheat rusts and divergence of the mating loci.</title>
        <authorList>
            <person name="Cuomo C.A."/>
            <person name="Bakkeren G."/>
            <person name="Khalil H.B."/>
            <person name="Panwar V."/>
            <person name="Joly D."/>
            <person name="Linning R."/>
            <person name="Sakthikumar S."/>
            <person name="Song X."/>
            <person name="Adiconis X."/>
            <person name="Fan L."/>
            <person name="Goldberg J.M."/>
            <person name="Levin J.Z."/>
            <person name="Young S."/>
            <person name="Zeng Q."/>
            <person name="Anikster Y."/>
            <person name="Bruce M."/>
            <person name="Wang M."/>
            <person name="Yin C."/>
            <person name="McCallum B."/>
            <person name="Szabo L.J."/>
            <person name="Hulbert S."/>
            <person name="Chen X."/>
            <person name="Fellers J.P."/>
        </authorList>
    </citation>
    <scope>NUCLEOTIDE SEQUENCE</scope>
    <source>
        <strain evidence="2">isolate 1-1 / race 1 (BBBD)</strain>
        <strain evidence="3">Isolate 1-1 / race 1 (BBBD)</strain>
    </source>
</reference>
<reference evidence="1" key="2">
    <citation type="submission" date="2016-05" db="EMBL/GenBank/DDBJ databases">
        <title>Comparative analysis highlights variable genome content of wheat rusts and divergence of the mating loci.</title>
        <authorList>
            <person name="Cuomo C.A."/>
            <person name="Bakkeren G."/>
            <person name="Szabo L."/>
            <person name="Khalil H."/>
            <person name="Joly D."/>
            <person name="Goldberg J."/>
            <person name="Young S."/>
            <person name="Zeng Q."/>
            <person name="Fellers J."/>
        </authorList>
    </citation>
    <scope>NUCLEOTIDE SEQUENCE [LARGE SCALE GENOMIC DNA]</scope>
    <source>
        <strain evidence="1">1-1 BBBD Race 1</strain>
    </source>
</reference>
<accession>A0A0C4F0L7</accession>
<proteinExistence type="predicted"/>
<evidence type="ECO:0000313" key="2">
    <source>
        <dbReference type="EnsemblFungi" id="PTTG_06634-t43_1-p1"/>
    </source>
</evidence>
<dbReference type="EMBL" id="ADAS02000062">
    <property type="protein sequence ID" value="OAV92555.1"/>
    <property type="molecule type" value="Genomic_DNA"/>
</dbReference>